<dbReference type="Gene3D" id="1.25.40.20">
    <property type="entry name" value="Ankyrin repeat-containing domain"/>
    <property type="match status" value="1"/>
</dbReference>
<dbReference type="Gene3D" id="3.40.50.12480">
    <property type="match status" value="2"/>
</dbReference>
<accession>A0ABR2KZK6</accession>
<comment type="caution">
    <text evidence="1">The sequence shown here is derived from an EMBL/GenBank/DDBJ whole genome shotgun (WGS) entry which is preliminary data.</text>
</comment>
<dbReference type="Gene3D" id="3.80.10.10">
    <property type="entry name" value="Ribonuclease Inhibitor"/>
    <property type="match status" value="3"/>
</dbReference>
<dbReference type="SUPFAM" id="SSF52058">
    <property type="entry name" value="L domain-like"/>
    <property type="match status" value="1"/>
</dbReference>
<evidence type="ECO:0000313" key="1">
    <source>
        <dbReference type="EMBL" id="KAK8896488.1"/>
    </source>
</evidence>
<dbReference type="Pfam" id="PF13306">
    <property type="entry name" value="LRR_5"/>
    <property type="match status" value="2"/>
</dbReference>
<keyword evidence="2" id="KW-1185">Reference proteome</keyword>
<proteinExistence type="predicted"/>
<reference evidence="1 2" key="1">
    <citation type="submission" date="2024-04" db="EMBL/GenBank/DDBJ databases">
        <title>Tritrichomonas musculus Genome.</title>
        <authorList>
            <person name="Alves-Ferreira E."/>
            <person name="Grigg M."/>
            <person name="Lorenzi H."/>
            <person name="Galac M."/>
        </authorList>
    </citation>
    <scope>NUCLEOTIDE SEQUENCE [LARGE SCALE GENOMIC DNA]</scope>
    <source>
        <strain evidence="1 2">EAF2021</strain>
    </source>
</reference>
<organism evidence="1 2">
    <name type="scientific">Tritrichomonas musculus</name>
    <dbReference type="NCBI Taxonomy" id="1915356"/>
    <lineage>
        <taxon>Eukaryota</taxon>
        <taxon>Metamonada</taxon>
        <taxon>Parabasalia</taxon>
        <taxon>Tritrichomonadida</taxon>
        <taxon>Tritrichomonadidae</taxon>
        <taxon>Tritrichomonas</taxon>
    </lineage>
</organism>
<gene>
    <name evidence="1" type="ORF">M9Y10_014391</name>
</gene>
<name>A0ABR2KZK6_9EUKA</name>
<dbReference type="InterPro" id="IPR032675">
    <property type="entry name" value="LRR_dom_sf"/>
</dbReference>
<dbReference type="InterPro" id="IPR036770">
    <property type="entry name" value="Ankyrin_rpt-contain_sf"/>
</dbReference>
<dbReference type="SUPFAM" id="SSF48403">
    <property type="entry name" value="Ankyrin repeat"/>
    <property type="match status" value="1"/>
</dbReference>
<protein>
    <submittedName>
        <fullName evidence="1">Uncharacterized protein</fullName>
    </submittedName>
</protein>
<dbReference type="InterPro" id="IPR053139">
    <property type="entry name" value="Surface_bspA-like"/>
</dbReference>
<evidence type="ECO:0000313" key="2">
    <source>
        <dbReference type="Proteomes" id="UP001470230"/>
    </source>
</evidence>
<dbReference type="Proteomes" id="UP001470230">
    <property type="component" value="Unassembled WGS sequence"/>
</dbReference>
<dbReference type="PANTHER" id="PTHR45661:SF3">
    <property type="entry name" value="IG-LIKE DOMAIN-CONTAINING PROTEIN"/>
    <property type="match status" value="1"/>
</dbReference>
<sequence>MDIQEHFSKMKVIQYSILQYIEKVSNVEENFQNLNTLIYNYKIKGNKHEVKLFLNLISKISKNHFRSTDFFHKITKILLIFKTEIKSNFTNSEIFSIFKNNKRLFLFFIQEKIITIDKPIAQKILNRKYQDENYPFYFFPEIEEFTEKLMKKKFQKYEDNFEYERKIAENDEPICEIIRNDSVNSFKSYMQSKKMNLTSIIEKSVFETNSYLIKNQPTLIEYAAFFGSINIFKYLYSKNIKVNQSIWPYVIHGNNFELINFLRQNKIEIDHRNFDKCLKESIKCHHTEITYYLLKNIQNKGINESKINENFLDYCFHYYNFSFIQDFSDDKLIFNYLCKYGYYTLVELYVKHKPAISAIRLAIENSHSDIVNLLLTEGELGMESSMFKKSTKLTEITIPTSANMIEENCFYGCRSLVRVTIPSTVLLIADSGFRDCSSLTQITIPSSVVRIGANAFNGCSSLREFTVPSSVTYIGKFAFKGCISLEKIEILTNLTAIEEYLFFGCSSLVSLSLPKTVNHIGRFSFSGCSSLKSLEIPSIVTYIGEHAFAGCSKLQQIKLPEKIDNFILQSHTFEGCSSLTEVDIPEGTVTIGVYVFNRCSSLKTISFPSSLKLISDYAFNKCSLITLAPISVNVKSIDMYAFKDCASLERVFFHPSVNSIGFGTFWWCTSIKSLTIPSSVTQIGDYAFSGCSSLKTVSISPSVTSINEGTFSCCISLKRIDIPPSVTIIKKFAFAECIKLRYITVPQSVAHIDSNAFRKCYSLATVTIPPLTKFEKNTFYEQTKVVRGVKT</sequence>
<dbReference type="PANTHER" id="PTHR45661">
    <property type="entry name" value="SURFACE ANTIGEN"/>
    <property type="match status" value="1"/>
</dbReference>
<dbReference type="InterPro" id="IPR026906">
    <property type="entry name" value="LRR_5"/>
</dbReference>
<dbReference type="EMBL" id="JAPFFF010000002">
    <property type="protein sequence ID" value="KAK8896488.1"/>
    <property type="molecule type" value="Genomic_DNA"/>
</dbReference>